<dbReference type="EMBL" id="QRUN01000052">
    <property type="protein sequence ID" value="RGR63780.1"/>
    <property type="molecule type" value="Genomic_DNA"/>
</dbReference>
<protein>
    <submittedName>
        <fullName evidence="1">Uncharacterized protein</fullName>
    </submittedName>
</protein>
<evidence type="ECO:0000313" key="2">
    <source>
        <dbReference type="Proteomes" id="UP000285820"/>
    </source>
</evidence>
<dbReference type="Proteomes" id="UP000285820">
    <property type="component" value="Unassembled WGS sequence"/>
</dbReference>
<gene>
    <name evidence="1" type="ORF">DWY29_16690</name>
</gene>
<evidence type="ECO:0000313" key="1">
    <source>
        <dbReference type="EMBL" id="RGR63780.1"/>
    </source>
</evidence>
<dbReference type="AlphaFoldDB" id="A0A412FAX7"/>
<comment type="caution">
    <text evidence="1">The sequence shown here is derived from an EMBL/GenBank/DDBJ whole genome shotgun (WGS) entry which is preliminary data.</text>
</comment>
<accession>A0A412FAX7</accession>
<reference evidence="1 2" key="1">
    <citation type="submission" date="2018-08" db="EMBL/GenBank/DDBJ databases">
        <title>A genome reference for cultivated species of the human gut microbiota.</title>
        <authorList>
            <person name="Zou Y."/>
            <person name="Xue W."/>
            <person name="Luo G."/>
        </authorList>
    </citation>
    <scope>NUCLEOTIDE SEQUENCE [LARGE SCALE GENOMIC DNA]</scope>
    <source>
        <strain evidence="1 2">AF24-4</strain>
    </source>
</reference>
<dbReference type="RefSeq" id="WP_118127508.1">
    <property type="nucleotide sequence ID" value="NZ_QRUN01000052.1"/>
</dbReference>
<name>A0A412FAX7_9FIRM</name>
<proteinExistence type="predicted"/>
<sequence>MDNLWTNINDNIPMYMNKICKEYNLVCVKISPLKTAMIGDEFAIMIAIDRFDIEIYYLYKRDPDMGKYPCGSFFAQAYDSQDREDLLSGEGADIYIKNCLLIVARGLASKWENVLKGDTKWLEKYRSSSRYAKENLTADEKEVFDDGWVLDTKSLP</sequence>
<organism evidence="1 2">
    <name type="scientific">Roseburia inulinivorans</name>
    <dbReference type="NCBI Taxonomy" id="360807"/>
    <lineage>
        <taxon>Bacteria</taxon>
        <taxon>Bacillati</taxon>
        <taxon>Bacillota</taxon>
        <taxon>Clostridia</taxon>
        <taxon>Lachnospirales</taxon>
        <taxon>Lachnospiraceae</taxon>
        <taxon>Roseburia</taxon>
    </lineage>
</organism>